<dbReference type="Proteomes" id="UP001175211">
    <property type="component" value="Unassembled WGS sequence"/>
</dbReference>
<proteinExistence type="predicted"/>
<evidence type="ECO:0000256" key="1">
    <source>
        <dbReference type="SAM" id="Coils"/>
    </source>
</evidence>
<reference evidence="2" key="1">
    <citation type="submission" date="2023-06" db="EMBL/GenBank/DDBJ databases">
        <authorList>
            <consortium name="Lawrence Berkeley National Laboratory"/>
            <person name="Ahrendt S."/>
            <person name="Sahu N."/>
            <person name="Indic B."/>
            <person name="Wong-Bajracharya J."/>
            <person name="Merenyi Z."/>
            <person name="Ke H.-M."/>
            <person name="Monk M."/>
            <person name="Kocsube S."/>
            <person name="Drula E."/>
            <person name="Lipzen A."/>
            <person name="Balint B."/>
            <person name="Henrissat B."/>
            <person name="Andreopoulos B."/>
            <person name="Martin F.M."/>
            <person name="Harder C.B."/>
            <person name="Rigling D."/>
            <person name="Ford K.L."/>
            <person name="Foster G.D."/>
            <person name="Pangilinan J."/>
            <person name="Papanicolaou A."/>
            <person name="Barry K."/>
            <person name="LaButti K."/>
            <person name="Viragh M."/>
            <person name="Koriabine M."/>
            <person name="Yan M."/>
            <person name="Riley R."/>
            <person name="Champramary S."/>
            <person name="Plett K.L."/>
            <person name="Tsai I.J."/>
            <person name="Slot J."/>
            <person name="Sipos G."/>
            <person name="Plett J."/>
            <person name="Nagy L.G."/>
            <person name="Grigoriev I.V."/>
        </authorList>
    </citation>
    <scope>NUCLEOTIDE SEQUENCE</scope>
    <source>
        <strain evidence="2">CCBAS 213</strain>
    </source>
</reference>
<keyword evidence="3" id="KW-1185">Reference proteome</keyword>
<sequence>MAMELQRPRALAVGQYSLAISPPYVINYGSPVFVWLTFSTWNQNLPPLGTGIRPIFLDFSSEICDPEKAQLEKALGELRSECERRKTEALRTQAALHGIKAQVASAQTWEAVHKRATTKIIKMTNCMPELRATNESLQEANRDLTIALELSKSESISLKSKLGTAEQQITTFDEERRDFQNKVEELERQLSALHKDCQIACDQSELSQDRTLRCDGKLRVTEALVATLQATKSSVFYYL</sequence>
<accession>A0AA39NJN4</accession>
<name>A0AA39NJN4_ARMTA</name>
<comment type="caution">
    <text evidence="2">The sequence shown here is derived from an EMBL/GenBank/DDBJ whole genome shotgun (WGS) entry which is preliminary data.</text>
</comment>
<dbReference type="GeneID" id="85363009"/>
<dbReference type="AlphaFoldDB" id="A0AA39NJN4"/>
<protein>
    <submittedName>
        <fullName evidence="2">Uncharacterized protein</fullName>
    </submittedName>
</protein>
<dbReference type="RefSeq" id="XP_060337443.1">
    <property type="nucleotide sequence ID" value="XM_060479461.1"/>
</dbReference>
<feature type="coiled-coil region" evidence="1">
    <location>
        <begin position="134"/>
        <end position="203"/>
    </location>
</feature>
<organism evidence="2 3">
    <name type="scientific">Armillaria tabescens</name>
    <name type="common">Ringless honey mushroom</name>
    <name type="synonym">Agaricus tabescens</name>
    <dbReference type="NCBI Taxonomy" id="1929756"/>
    <lineage>
        <taxon>Eukaryota</taxon>
        <taxon>Fungi</taxon>
        <taxon>Dikarya</taxon>
        <taxon>Basidiomycota</taxon>
        <taxon>Agaricomycotina</taxon>
        <taxon>Agaricomycetes</taxon>
        <taxon>Agaricomycetidae</taxon>
        <taxon>Agaricales</taxon>
        <taxon>Marasmiineae</taxon>
        <taxon>Physalacriaceae</taxon>
        <taxon>Desarmillaria</taxon>
    </lineage>
</organism>
<gene>
    <name evidence="2" type="ORF">EV420DRAFT_1698851</name>
</gene>
<evidence type="ECO:0000313" key="2">
    <source>
        <dbReference type="EMBL" id="KAK0466851.1"/>
    </source>
</evidence>
<dbReference type="EMBL" id="JAUEPS010000003">
    <property type="protein sequence ID" value="KAK0466851.1"/>
    <property type="molecule type" value="Genomic_DNA"/>
</dbReference>
<evidence type="ECO:0000313" key="3">
    <source>
        <dbReference type="Proteomes" id="UP001175211"/>
    </source>
</evidence>
<keyword evidence="1" id="KW-0175">Coiled coil</keyword>